<accession>A0A7H1NUE6</accession>
<protein>
    <submittedName>
        <fullName evidence="1">Uncharacterized protein</fullName>
    </submittedName>
</protein>
<keyword evidence="2" id="KW-1185">Reference proteome</keyword>
<dbReference type="Proteomes" id="UP000516349">
    <property type="component" value="Chromosome"/>
</dbReference>
<dbReference type="AlphaFoldDB" id="A0A7H1NUE6"/>
<reference evidence="1 2" key="1">
    <citation type="submission" date="2020-08" db="EMBL/GenBank/DDBJ databases">
        <title>Complete genome sequence of Entomobacter blattae G55GP.</title>
        <authorList>
            <person name="Poehlein A."/>
            <person name="Guzman J."/>
            <person name="Daniel R."/>
            <person name="Vilcinskas A."/>
        </authorList>
    </citation>
    <scope>NUCLEOTIDE SEQUENCE [LARGE SCALE GENOMIC DNA]</scope>
    <source>
        <strain evidence="1 2">G55GP</strain>
    </source>
</reference>
<evidence type="ECO:0000313" key="2">
    <source>
        <dbReference type="Proteomes" id="UP000516349"/>
    </source>
</evidence>
<sequence>MSERMKKATNYRNVVIRAFSHVLVASDSSFDAAMLKFIEWGERNKTFFLPPELVSDDEDRPLNNWPD</sequence>
<name>A0A7H1NUE6_9PROT</name>
<organism evidence="1 2">
    <name type="scientific">Entomobacter blattae</name>
    <dbReference type="NCBI Taxonomy" id="2762277"/>
    <lineage>
        <taxon>Bacteria</taxon>
        <taxon>Pseudomonadati</taxon>
        <taxon>Pseudomonadota</taxon>
        <taxon>Alphaproteobacteria</taxon>
        <taxon>Acetobacterales</taxon>
        <taxon>Acetobacteraceae</taxon>
        <taxon>Entomobacter</taxon>
    </lineage>
</organism>
<dbReference type="KEGG" id="ebla:JGUZn3_22050"/>
<gene>
    <name evidence="1" type="ORF">JGUZn3_22050</name>
</gene>
<proteinExistence type="predicted"/>
<evidence type="ECO:0000313" key="1">
    <source>
        <dbReference type="EMBL" id="QNT79406.1"/>
    </source>
</evidence>
<dbReference type="EMBL" id="CP060244">
    <property type="protein sequence ID" value="QNT79406.1"/>
    <property type="molecule type" value="Genomic_DNA"/>
</dbReference>
<dbReference type="RefSeq" id="WP_203413574.1">
    <property type="nucleotide sequence ID" value="NZ_CP060244.1"/>
</dbReference>